<reference evidence="3" key="1">
    <citation type="submission" date="2020-05" db="EMBL/GenBank/DDBJ databases">
        <title>WGS assembly of Panicum virgatum.</title>
        <authorList>
            <person name="Lovell J.T."/>
            <person name="Jenkins J."/>
            <person name="Shu S."/>
            <person name="Juenger T.E."/>
            <person name="Schmutz J."/>
        </authorList>
    </citation>
    <scope>NUCLEOTIDE SEQUENCE</scope>
    <source>
        <strain evidence="3">AP13</strain>
    </source>
</reference>
<accession>A0A8T0RXL4</accession>
<dbReference type="PANTHER" id="PTHR31900:SF30">
    <property type="entry name" value="SUPERFAMILY PROTEIN, PUTATIVE-RELATED"/>
    <property type="match status" value="1"/>
</dbReference>
<feature type="domain" description="F-box" evidence="1">
    <location>
        <begin position="20"/>
        <end position="53"/>
    </location>
</feature>
<organism evidence="3 4">
    <name type="scientific">Panicum virgatum</name>
    <name type="common">Blackwell switchgrass</name>
    <dbReference type="NCBI Taxonomy" id="38727"/>
    <lineage>
        <taxon>Eukaryota</taxon>
        <taxon>Viridiplantae</taxon>
        <taxon>Streptophyta</taxon>
        <taxon>Embryophyta</taxon>
        <taxon>Tracheophyta</taxon>
        <taxon>Spermatophyta</taxon>
        <taxon>Magnoliopsida</taxon>
        <taxon>Liliopsida</taxon>
        <taxon>Poales</taxon>
        <taxon>Poaceae</taxon>
        <taxon>PACMAD clade</taxon>
        <taxon>Panicoideae</taxon>
        <taxon>Panicodae</taxon>
        <taxon>Paniceae</taxon>
        <taxon>Panicinae</taxon>
        <taxon>Panicum</taxon>
        <taxon>Panicum sect. Hiantes</taxon>
    </lineage>
</organism>
<dbReference type="SUPFAM" id="SSF81383">
    <property type="entry name" value="F-box domain"/>
    <property type="match status" value="1"/>
</dbReference>
<name>A0A8T0RXL4_PANVG</name>
<dbReference type="InterPro" id="IPR055357">
    <property type="entry name" value="LRR_At1g61320_AtMIF1"/>
</dbReference>
<sequence>MSSGELLVLAAGQERGGDRLSRLSDDTLGHILSFLPSAEAARAAALSRRWRHVFPAVHTISFEEADDPYSEQRVNRRVCSYCSPDDPTLLPAPYFAVGAALVGRDRGARAPAAPLRALRVLYVKFGGGDSTHKAVNLWISYAAYHAGDGLQIDLRLGGGRICPRAYALRLRGGPDAMDHGEHDGHEVVKGEQVGYEDLPDDGEHDKEYEEILPDAVESCSLPAAADDAVWPGPDQNNYVLPRSLFSCAALRSLRLRSCWLDPPAAIALPSLDTLHLTQVTGGRWSAFHRLVSACPRLADLTLEACTNLAALSVLDVRLRRLALRCCHELAAVSVDASELRVFEYRGAVPDPSFLTMHGPCNNMSFCSLDFCGEEPASPPELACLGHFLQLFAGVERLHLKSARLGCGVGHGAFSSALAFPALRHLEMTGTVPDDDDTAVAAVTRILRQTPNLETLSLFFLPEPEKEQQLWNMMSEEEIHAAHKLRYSRYAMLAVPYVGGEISCLMQRTREINLVHYQGAMAQRLLAKFLLCNAPVVDEVCCTFARGPLSLQIELMKEIKGWVMNKSANMLFL</sequence>
<dbReference type="Pfam" id="PF00646">
    <property type="entry name" value="F-box"/>
    <property type="match status" value="1"/>
</dbReference>
<dbReference type="Gene3D" id="1.20.1280.50">
    <property type="match status" value="1"/>
</dbReference>
<evidence type="ECO:0000259" key="2">
    <source>
        <dbReference type="Pfam" id="PF23622"/>
    </source>
</evidence>
<evidence type="ECO:0000313" key="4">
    <source>
        <dbReference type="Proteomes" id="UP000823388"/>
    </source>
</evidence>
<dbReference type="Gene3D" id="3.80.10.10">
    <property type="entry name" value="Ribonuclease Inhibitor"/>
    <property type="match status" value="1"/>
</dbReference>
<dbReference type="InterPro" id="IPR001810">
    <property type="entry name" value="F-box_dom"/>
</dbReference>
<gene>
    <name evidence="3" type="ORF">PVAP13_5NG445900</name>
</gene>
<dbReference type="AlphaFoldDB" id="A0A8T0RXL4"/>
<protein>
    <recommendedName>
        <fullName evidence="5">F-box domain-containing protein</fullName>
    </recommendedName>
</protein>
<dbReference type="EMBL" id="CM029046">
    <property type="protein sequence ID" value="KAG2590687.1"/>
    <property type="molecule type" value="Genomic_DNA"/>
</dbReference>
<dbReference type="InterPro" id="IPR032675">
    <property type="entry name" value="LRR_dom_sf"/>
</dbReference>
<dbReference type="InterPro" id="IPR036047">
    <property type="entry name" value="F-box-like_dom_sf"/>
</dbReference>
<dbReference type="Proteomes" id="UP000823388">
    <property type="component" value="Chromosome 5N"/>
</dbReference>
<proteinExistence type="predicted"/>
<keyword evidence="4" id="KW-1185">Reference proteome</keyword>
<comment type="caution">
    <text evidence="3">The sequence shown here is derived from an EMBL/GenBank/DDBJ whole genome shotgun (WGS) entry which is preliminary data.</text>
</comment>
<feature type="domain" description="At1g61320/AtMIF1 LRR" evidence="2">
    <location>
        <begin position="235"/>
        <end position="363"/>
    </location>
</feature>
<dbReference type="InterPro" id="IPR050232">
    <property type="entry name" value="FBL13/AtMIF1-like"/>
</dbReference>
<evidence type="ECO:0008006" key="5">
    <source>
        <dbReference type="Google" id="ProtNLM"/>
    </source>
</evidence>
<evidence type="ECO:0000313" key="3">
    <source>
        <dbReference type="EMBL" id="KAG2590687.1"/>
    </source>
</evidence>
<dbReference type="PANTHER" id="PTHR31900">
    <property type="entry name" value="F-BOX/RNI SUPERFAMILY PROTEIN-RELATED"/>
    <property type="match status" value="1"/>
</dbReference>
<evidence type="ECO:0000259" key="1">
    <source>
        <dbReference type="Pfam" id="PF00646"/>
    </source>
</evidence>
<dbReference type="Pfam" id="PF23622">
    <property type="entry name" value="LRR_At1g61320_AtMIF1"/>
    <property type="match status" value="1"/>
</dbReference>
<dbReference type="SUPFAM" id="SSF52047">
    <property type="entry name" value="RNI-like"/>
    <property type="match status" value="1"/>
</dbReference>